<name>A0ACB5UMJ6_9FIRM</name>
<protein>
    <submittedName>
        <fullName evidence="1">Adenine phosphoribosyltransferase</fullName>
    </submittedName>
</protein>
<gene>
    <name evidence="1" type="ORF">AN2V17_29940</name>
</gene>
<accession>A0ACB5UMJ6</accession>
<evidence type="ECO:0000313" key="2">
    <source>
        <dbReference type="Proteomes" id="UP001374599"/>
    </source>
</evidence>
<dbReference type="EMBL" id="BTPU01000052">
    <property type="protein sequence ID" value="GMQ63759.1"/>
    <property type="molecule type" value="Genomic_DNA"/>
</dbReference>
<evidence type="ECO:0000313" key="1">
    <source>
        <dbReference type="EMBL" id="GMQ63759.1"/>
    </source>
</evidence>
<dbReference type="Proteomes" id="UP001374599">
    <property type="component" value="Unassembled WGS sequence"/>
</dbReference>
<proteinExistence type="predicted"/>
<comment type="caution">
    <text evidence="1">The sequence shown here is derived from an EMBL/GenBank/DDBJ whole genome shotgun (WGS) entry which is preliminary data.</text>
</comment>
<keyword evidence="2" id="KW-1185">Reference proteome</keyword>
<keyword evidence="1" id="KW-0328">Glycosyltransferase</keyword>
<reference evidence="1" key="1">
    <citation type="submission" date="2023-09" db="EMBL/GenBank/DDBJ databases">
        <title>Vallitalea sediminicola and Vallitalea maricola sp. nov., anaerobic bacteria isolated from marine sediment.</title>
        <authorList>
            <person name="Hirano S."/>
            <person name="Maeda A."/>
            <person name="Terahara T."/>
            <person name="Mori K."/>
            <person name="Hamada M."/>
            <person name="Matsumoto R."/>
            <person name="Kobayashi T."/>
        </authorList>
    </citation>
    <scope>NUCLEOTIDE SEQUENCE</scope>
    <source>
        <strain evidence="1">AN17-2</strain>
    </source>
</reference>
<organism evidence="1 2">
    <name type="scientific">Vallitalea maricola</name>
    <dbReference type="NCBI Taxonomy" id="3074433"/>
    <lineage>
        <taxon>Bacteria</taxon>
        <taxon>Bacillati</taxon>
        <taxon>Bacillota</taxon>
        <taxon>Clostridia</taxon>
        <taxon>Lachnospirales</taxon>
        <taxon>Vallitaleaceae</taxon>
        <taxon>Vallitalea</taxon>
    </lineage>
</organism>
<keyword evidence="1" id="KW-0808">Transferase</keyword>
<sequence length="170" mass="18821">MDLKTLIREVPDFPREGILFYDITTILQNPEGLKASIDQIQAKLEGIEFDYIVGPESRGFIFGVPVAYNTGKGFLPIRKAGKLPYKTKSKEYALEYGTATIEMHIDAIKPGDKVVIIDDLLATGGTSKATVELIESLGGEVVKLVYLIELDFLKGRDKLKNYDVDSIIHG</sequence>